<proteinExistence type="predicted"/>
<protein>
    <recommendedName>
        <fullName evidence="4">RRM domain-containing protein</fullName>
    </recommendedName>
</protein>
<gene>
    <name evidence="5" type="ORF">H0235_004633</name>
</gene>
<dbReference type="GO" id="GO:0003729">
    <property type="term" value="F:mRNA binding"/>
    <property type="evidence" value="ECO:0007669"/>
    <property type="project" value="InterPro"/>
</dbReference>
<dbReference type="AlphaFoldDB" id="A0A834P7V0"/>
<dbReference type="GO" id="GO:0043488">
    <property type="term" value="P:regulation of mRNA stability"/>
    <property type="evidence" value="ECO:0007669"/>
    <property type="project" value="TreeGrafter"/>
</dbReference>
<dbReference type="PANTHER" id="PTHR47640">
    <property type="entry name" value="TRNA SELENOCYSTEINE 1-ASSOCIATED PROTEIN 1-RELATED-RELATED"/>
    <property type="match status" value="1"/>
</dbReference>
<dbReference type="Pfam" id="PF00076">
    <property type="entry name" value="RRM_1"/>
    <property type="match status" value="1"/>
</dbReference>
<dbReference type="InterPro" id="IPR035979">
    <property type="entry name" value="RBD_domain_sf"/>
</dbReference>
<keyword evidence="6" id="KW-1185">Reference proteome</keyword>
<dbReference type="Proteomes" id="UP000600918">
    <property type="component" value="Unassembled WGS sequence"/>
</dbReference>
<dbReference type="GO" id="GO:0000184">
    <property type="term" value="P:nuclear-transcribed mRNA catabolic process, nonsense-mediated decay"/>
    <property type="evidence" value="ECO:0007669"/>
    <property type="project" value="TreeGrafter"/>
</dbReference>
<keyword evidence="1 2" id="KW-0694">RNA-binding</keyword>
<dbReference type="EMBL" id="JACSDY010000003">
    <property type="protein sequence ID" value="KAF7431709.1"/>
    <property type="molecule type" value="Genomic_DNA"/>
</dbReference>
<comment type="caution">
    <text evidence="5">The sequence shown here is derived from an EMBL/GenBank/DDBJ whole genome shotgun (WGS) entry which is preliminary data.</text>
</comment>
<evidence type="ECO:0000313" key="5">
    <source>
        <dbReference type="EMBL" id="KAF7431709.1"/>
    </source>
</evidence>
<dbReference type="GO" id="GO:0034063">
    <property type="term" value="P:stress granule assembly"/>
    <property type="evidence" value="ECO:0007669"/>
    <property type="project" value="TreeGrafter"/>
</dbReference>
<accession>A0A834P7V0</accession>
<dbReference type="SUPFAM" id="SSF54928">
    <property type="entry name" value="RNA-binding domain, RBD"/>
    <property type="match status" value="1"/>
</dbReference>
<dbReference type="PANTHER" id="PTHR47640:SF5">
    <property type="entry name" value="RRM DOMAIN-CONTAINING PROTEIN"/>
    <property type="match status" value="1"/>
</dbReference>
<evidence type="ECO:0000256" key="1">
    <source>
        <dbReference type="ARBA" id="ARBA00022884"/>
    </source>
</evidence>
<sequence length="241" mass="27506">MPGSTGRKNILFKLPAIPPKRPSDHEIHPKPQVLSNSLTCSEKIKNRIFEDRRSGTDCRVVRDPQTFKSKGYGFVSFVKKAEAEIAIGTMNGQWLGSRSIRTNWATRKPPAPKSEGKLETALPRTVTLQKRPPQRQHSPFECLLIDISRWTREPFFKRQGQKRQGTHRPTTRPTDQPTDCLFDLQRSSTIVLDTMSLATAIDFENSNLFPRLSKKKEESPLGKSHSDFQAFPRRSLPLKTR</sequence>
<dbReference type="GO" id="GO:0010494">
    <property type="term" value="C:cytoplasmic stress granule"/>
    <property type="evidence" value="ECO:0007669"/>
    <property type="project" value="TreeGrafter"/>
</dbReference>
<feature type="domain" description="RRM" evidence="4">
    <location>
        <begin position="31"/>
        <end position="107"/>
    </location>
</feature>
<dbReference type="InterPro" id="IPR000504">
    <property type="entry name" value="RRM_dom"/>
</dbReference>
<dbReference type="PROSITE" id="PS50102">
    <property type="entry name" value="RRM"/>
    <property type="match status" value="1"/>
</dbReference>
<dbReference type="InterPro" id="IPR050825">
    <property type="entry name" value="RBM42_RBP45_47-like"/>
</dbReference>
<evidence type="ECO:0000259" key="4">
    <source>
        <dbReference type="PROSITE" id="PS50102"/>
    </source>
</evidence>
<feature type="region of interest" description="Disordered" evidence="3">
    <location>
        <begin position="214"/>
        <end position="241"/>
    </location>
</feature>
<evidence type="ECO:0000313" key="6">
    <source>
        <dbReference type="Proteomes" id="UP000600918"/>
    </source>
</evidence>
<evidence type="ECO:0000256" key="2">
    <source>
        <dbReference type="PROSITE-ProRule" id="PRU00176"/>
    </source>
</evidence>
<dbReference type="SMART" id="SM00360">
    <property type="entry name" value="RRM"/>
    <property type="match status" value="1"/>
</dbReference>
<dbReference type="Gene3D" id="3.30.70.330">
    <property type="match status" value="1"/>
</dbReference>
<evidence type="ECO:0000256" key="3">
    <source>
        <dbReference type="SAM" id="MobiDB-lite"/>
    </source>
</evidence>
<feature type="compositionally biased region" description="Basic and acidic residues" evidence="3">
    <location>
        <begin position="215"/>
        <end position="226"/>
    </location>
</feature>
<reference evidence="5" key="1">
    <citation type="journal article" date="2020" name="G3 (Bethesda)">
        <title>High-Quality Assemblies for Three Invasive Social Wasps from the &lt;i&gt;Vespula&lt;/i&gt; Genus.</title>
        <authorList>
            <person name="Harrop T.W.R."/>
            <person name="Guhlin J."/>
            <person name="McLaughlin G.M."/>
            <person name="Permina E."/>
            <person name="Stockwell P."/>
            <person name="Gilligan J."/>
            <person name="Le Lec M.F."/>
            <person name="Gruber M.A.M."/>
            <person name="Quinn O."/>
            <person name="Lovegrove M."/>
            <person name="Duncan E.J."/>
            <person name="Remnant E.J."/>
            <person name="Van Eeckhoven J."/>
            <person name="Graham B."/>
            <person name="Knapp R.A."/>
            <person name="Langford K.W."/>
            <person name="Kronenberg Z."/>
            <person name="Press M.O."/>
            <person name="Eacker S.M."/>
            <person name="Wilson-Rankin E.E."/>
            <person name="Purcell J."/>
            <person name="Lester P.J."/>
            <person name="Dearden P.K."/>
        </authorList>
    </citation>
    <scope>NUCLEOTIDE SEQUENCE</scope>
    <source>
        <strain evidence="5">Volc-1</strain>
    </source>
</reference>
<name>A0A834P7V0_VESPE</name>
<feature type="region of interest" description="Disordered" evidence="3">
    <location>
        <begin position="1"/>
        <end position="31"/>
    </location>
</feature>
<organism evidence="5 6">
    <name type="scientific">Vespula pensylvanica</name>
    <name type="common">Western yellow jacket</name>
    <name type="synonym">Wasp</name>
    <dbReference type="NCBI Taxonomy" id="30213"/>
    <lineage>
        <taxon>Eukaryota</taxon>
        <taxon>Metazoa</taxon>
        <taxon>Ecdysozoa</taxon>
        <taxon>Arthropoda</taxon>
        <taxon>Hexapoda</taxon>
        <taxon>Insecta</taxon>
        <taxon>Pterygota</taxon>
        <taxon>Neoptera</taxon>
        <taxon>Endopterygota</taxon>
        <taxon>Hymenoptera</taxon>
        <taxon>Apocrita</taxon>
        <taxon>Aculeata</taxon>
        <taxon>Vespoidea</taxon>
        <taxon>Vespidae</taxon>
        <taxon>Vespinae</taxon>
        <taxon>Vespula</taxon>
    </lineage>
</organism>
<feature type="compositionally biased region" description="Basic residues" evidence="3">
    <location>
        <begin position="159"/>
        <end position="170"/>
    </location>
</feature>
<dbReference type="InterPro" id="IPR012677">
    <property type="entry name" value="Nucleotide-bd_a/b_plait_sf"/>
</dbReference>
<feature type="region of interest" description="Disordered" evidence="3">
    <location>
        <begin position="156"/>
        <end position="180"/>
    </location>
</feature>